<comment type="caution">
    <text evidence="1">The sequence shown here is derived from an EMBL/GenBank/DDBJ whole genome shotgun (WGS) entry which is preliminary data.</text>
</comment>
<evidence type="ECO:0000313" key="2">
    <source>
        <dbReference type="Proteomes" id="UP000828390"/>
    </source>
</evidence>
<dbReference type="EMBL" id="JAIWYP010000005">
    <property type="protein sequence ID" value="KAH3827369.1"/>
    <property type="molecule type" value="Genomic_DNA"/>
</dbReference>
<gene>
    <name evidence="1" type="ORF">DPMN_129305</name>
</gene>
<organism evidence="1 2">
    <name type="scientific">Dreissena polymorpha</name>
    <name type="common">Zebra mussel</name>
    <name type="synonym">Mytilus polymorpha</name>
    <dbReference type="NCBI Taxonomy" id="45954"/>
    <lineage>
        <taxon>Eukaryota</taxon>
        <taxon>Metazoa</taxon>
        <taxon>Spiralia</taxon>
        <taxon>Lophotrochozoa</taxon>
        <taxon>Mollusca</taxon>
        <taxon>Bivalvia</taxon>
        <taxon>Autobranchia</taxon>
        <taxon>Heteroconchia</taxon>
        <taxon>Euheterodonta</taxon>
        <taxon>Imparidentia</taxon>
        <taxon>Neoheterodontei</taxon>
        <taxon>Myida</taxon>
        <taxon>Dreissenoidea</taxon>
        <taxon>Dreissenidae</taxon>
        <taxon>Dreissena</taxon>
    </lineage>
</organism>
<protein>
    <recommendedName>
        <fullName evidence="3">SGNH hydrolase-type esterase domain-containing protein</fullName>
    </recommendedName>
</protein>
<dbReference type="SUPFAM" id="SSF52266">
    <property type="entry name" value="SGNH hydrolase"/>
    <property type="match status" value="1"/>
</dbReference>
<keyword evidence="2" id="KW-1185">Reference proteome</keyword>
<proteinExistence type="predicted"/>
<dbReference type="InterPro" id="IPR036514">
    <property type="entry name" value="SGNH_hydro_sf"/>
</dbReference>
<dbReference type="Gene3D" id="3.40.50.1110">
    <property type="entry name" value="SGNH hydrolase"/>
    <property type="match status" value="1"/>
</dbReference>
<dbReference type="Proteomes" id="UP000828390">
    <property type="component" value="Unassembled WGS sequence"/>
</dbReference>
<evidence type="ECO:0000313" key="1">
    <source>
        <dbReference type="EMBL" id="KAH3827369.1"/>
    </source>
</evidence>
<reference evidence="1" key="1">
    <citation type="journal article" date="2019" name="bioRxiv">
        <title>The Genome of the Zebra Mussel, Dreissena polymorpha: A Resource for Invasive Species Research.</title>
        <authorList>
            <person name="McCartney M.A."/>
            <person name="Auch B."/>
            <person name="Kono T."/>
            <person name="Mallez S."/>
            <person name="Zhang Y."/>
            <person name="Obille A."/>
            <person name="Becker A."/>
            <person name="Abrahante J.E."/>
            <person name="Garbe J."/>
            <person name="Badalamenti J.P."/>
            <person name="Herman A."/>
            <person name="Mangelson H."/>
            <person name="Liachko I."/>
            <person name="Sullivan S."/>
            <person name="Sone E.D."/>
            <person name="Koren S."/>
            <person name="Silverstein K.A.T."/>
            <person name="Beckman K.B."/>
            <person name="Gohl D.M."/>
        </authorList>
    </citation>
    <scope>NUCLEOTIDE SEQUENCE</scope>
    <source>
        <strain evidence="1">Duluth1</strain>
        <tissue evidence="1">Whole animal</tissue>
    </source>
</reference>
<dbReference type="AlphaFoldDB" id="A0A9D4H5I5"/>
<accession>A0A9D4H5I5</accession>
<sequence length="147" mass="16830">MGVRGIGWHRLRHAIEAEVLLGIPRSIIVVHLGSIDLVNYSVLQIRNIMDREFRYLRAAFPTCLLIWIDILPRRTWPGAANVKAVDNKRRRINRLGRKLVMAAAHGDVLSCDIQQEDGLFRPDGIHLNDVGLEFYLDSLRDTIIKHC</sequence>
<name>A0A9D4H5I5_DREPO</name>
<evidence type="ECO:0008006" key="3">
    <source>
        <dbReference type="Google" id="ProtNLM"/>
    </source>
</evidence>
<reference evidence="1" key="2">
    <citation type="submission" date="2020-11" db="EMBL/GenBank/DDBJ databases">
        <authorList>
            <person name="McCartney M.A."/>
            <person name="Auch B."/>
            <person name="Kono T."/>
            <person name="Mallez S."/>
            <person name="Becker A."/>
            <person name="Gohl D.M."/>
            <person name="Silverstein K.A.T."/>
            <person name="Koren S."/>
            <person name="Bechman K.B."/>
            <person name="Herman A."/>
            <person name="Abrahante J.E."/>
            <person name="Garbe J."/>
        </authorList>
    </citation>
    <scope>NUCLEOTIDE SEQUENCE</scope>
    <source>
        <strain evidence="1">Duluth1</strain>
        <tissue evidence="1">Whole animal</tissue>
    </source>
</reference>